<dbReference type="Proteomes" id="UP000009319">
    <property type="component" value="Unassembled WGS sequence"/>
</dbReference>
<keyword evidence="3" id="KW-1185">Reference proteome</keyword>
<accession>K0Q1E0</accession>
<evidence type="ECO:0000256" key="1">
    <source>
        <dbReference type="SAM" id="MobiDB-lite"/>
    </source>
</evidence>
<evidence type="ECO:0000313" key="3">
    <source>
        <dbReference type="Proteomes" id="UP000009319"/>
    </source>
</evidence>
<gene>
    <name evidence="2" type="ORF">BN77_3413</name>
</gene>
<dbReference type="STRING" id="1211777.BN77_3413"/>
<comment type="caution">
    <text evidence="2">The sequence shown here is derived from an EMBL/GenBank/DDBJ whole genome shotgun (WGS) entry which is preliminary data.</text>
</comment>
<dbReference type="EMBL" id="CANI01000022">
    <property type="protein sequence ID" value="CCM76219.1"/>
    <property type="molecule type" value="Genomic_DNA"/>
</dbReference>
<feature type="compositionally biased region" description="Polar residues" evidence="1">
    <location>
        <begin position="78"/>
        <end position="89"/>
    </location>
</feature>
<evidence type="ECO:0000313" key="2">
    <source>
        <dbReference type="EMBL" id="CCM76219.1"/>
    </source>
</evidence>
<sequence length="89" mass="10391">MSFETPFDHEGLVYSRIPAKRHALYRRNLRSGNSLRAPARLDAEFHISILHEDMVWFEEHDLLTLHSHPKNHDEMTTPVETQSDRSGNP</sequence>
<organism evidence="2 3">
    <name type="scientific">Rhizobium mesoamericanum STM3625</name>
    <dbReference type="NCBI Taxonomy" id="1211777"/>
    <lineage>
        <taxon>Bacteria</taxon>
        <taxon>Pseudomonadati</taxon>
        <taxon>Pseudomonadota</taxon>
        <taxon>Alphaproteobacteria</taxon>
        <taxon>Hyphomicrobiales</taxon>
        <taxon>Rhizobiaceae</taxon>
        <taxon>Rhizobium/Agrobacterium group</taxon>
        <taxon>Rhizobium</taxon>
    </lineage>
</organism>
<feature type="region of interest" description="Disordered" evidence="1">
    <location>
        <begin position="68"/>
        <end position="89"/>
    </location>
</feature>
<dbReference type="HOGENOM" id="CLU_2452539_0_0_5"/>
<name>K0Q1E0_9HYPH</name>
<reference evidence="2 3" key="1">
    <citation type="journal article" date="2013" name="Genome Announc.">
        <title>Draft Genome Sequence of Rhizobium mesoamericanum STM3625, a Nitrogen-Fixing Symbiont of Mimosa pudica Isolated in French Guiana (South America).</title>
        <authorList>
            <person name="Moulin L."/>
            <person name="Mornico D."/>
            <person name="Melkonian R."/>
            <person name="Klonowska A."/>
        </authorList>
    </citation>
    <scope>NUCLEOTIDE SEQUENCE [LARGE SCALE GENOMIC DNA]</scope>
    <source>
        <strain evidence="2 3">STM3625</strain>
    </source>
</reference>
<proteinExistence type="predicted"/>
<protein>
    <submittedName>
        <fullName evidence="2">Uncharacterized protein</fullName>
    </submittedName>
</protein>
<dbReference type="AlphaFoldDB" id="K0Q1E0"/>